<dbReference type="STRING" id="55802.TBCH5v1_1828"/>
<dbReference type="InterPro" id="IPR052509">
    <property type="entry name" value="Metal_resp_DNA-bind_regulator"/>
</dbReference>
<dbReference type="PANTHER" id="PTHR33169">
    <property type="entry name" value="PADR-FAMILY TRANSCRIPTIONAL REGULATOR"/>
    <property type="match status" value="1"/>
</dbReference>
<sequence length="123" mass="14288">MFGDPKEKALKKLRRELRAGTYSFIILSLLENKGDMHGYAIRKEFEKLSSGKIVPSEGTLYDLLKSLERYKLIEGFWAEVGGRARKYYRITSLGEKVLEELKKEIESVSRMMKKLTGDEYGWD</sequence>
<dbReference type="Proteomes" id="UP000066042">
    <property type="component" value="Chromosome"/>
</dbReference>
<proteinExistence type="predicted"/>
<dbReference type="SUPFAM" id="SSF46785">
    <property type="entry name" value="Winged helix' DNA-binding domain"/>
    <property type="match status" value="1"/>
</dbReference>
<dbReference type="InterPro" id="IPR036388">
    <property type="entry name" value="WH-like_DNA-bd_sf"/>
</dbReference>
<organism evidence="2 3">
    <name type="scientific">Thermococcus barophilus</name>
    <dbReference type="NCBI Taxonomy" id="55802"/>
    <lineage>
        <taxon>Archaea</taxon>
        <taxon>Methanobacteriati</taxon>
        <taxon>Methanobacteriota</taxon>
        <taxon>Thermococci</taxon>
        <taxon>Thermococcales</taxon>
        <taxon>Thermococcaceae</taxon>
        <taxon>Thermococcus</taxon>
    </lineage>
</organism>
<dbReference type="InterPro" id="IPR005149">
    <property type="entry name" value="Tscrpt_reg_PadR_N"/>
</dbReference>
<dbReference type="PANTHER" id="PTHR33169:SF14">
    <property type="entry name" value="TRANSCRIPTIONAL REGULATOR RV3488"/>
    <property type="match status" value="1"/>
</dbReference>
<evidence type="ECO:0000259" key="1">
    <source>
        <dbReference type="Pfam" id="PF03551"/>
    </source>
</evidence>
<accession>A0A0S1XD84</accession>
<dbReference type="AlphaFoldDB" id="A0A0S1XD84"/>
<evidence type="ECO:0000313" key="3">
    <source>
        <dbReference type="Proteomes" id="UP000066042"/>
    </source>
</evidence>
<name>A0A0S1XD84_THEBA</name>
<dbReference type="GeneID" id="26137068"/>
<evidence type="ECO:0000313" key="2">
    <source>
        <dbReference type="EMBL" id="ALM75737.1"/>
    </source>
</evidence>
<gene>
    <name evidence="2" type="ORF">TBCH5v1_1828</name>
</gene>
<dbReference type="PATRIC" id="fig|55802.8.peg.1811"/>
<protein>
    <submittedName>
        <fullName evidence="2">Transcriptional regulator</fullName>
    </submittedName>
</protein>
<dbReference type="Pfam" id="PF03551">
    <property type="entry name" value="PadR"/>
    <property type="match status" value="1"/>
</dbReference>
<dbReference type="RefSeq" id="WP_056934286.1">
    <property type="nucleotide sequence ID" value="NZ_CP013050.1"/>
</dbReference>
<reference evidence="2 3" key="1">
    <citation type="journal article" date="2016" name="Genome Announc.">
        <title>Complete genome sequence of the hyperthermophilic and piezophilic archaeon Thermococcus barophilus Ch5, capable of growth at the expense of hydrogenogenesis from carbon monoxide and formate.</title>
        <authorList>
            <person name="Oger P."/>
            <person name="Sokolova T.G."/>
            <person name="Kozhevnikova D.A."/>
            <person name="Taranov E.A."/>
            <person name="Vannier P."/>
            <person name="Lee H.S."/>
            <person name="Kwon K.K."/>
            <person name="Kang S.G."/>
            <person name="Lee J.H."/>
            <person name="Bonch-Osmolovskaya E.A."/>
            <person name="Lebedinsky A.V."/>
        </authorList>
    </citation>
    <scope>NUCLEOTIDE SEQUENCE [LARGE SCALE GENOMIC DNA]</scope>
    <source>
        <strain evidence="3">Ch5</strain>
    </source>
</reference>
<dbReference type="Gene3D" id="1.10.10.10">
    <property type="entry name" value="Winged helix-like DNA-binding domain superfamily/Winged helix DNA-binding domain"/>
    <property type="match status" value="1"/>
</dbReference>
<dbReference type="EMBL" id="CP013050">
    <property type="protein sequence ID" value="ALM75737.1"/>
    <property type="molecule type" value="Genomic_DNA"/>
</dbReference>
<dbReference type="InterPro" id="IPR036390">
    <property type="entry name" value="WH_DNA-bd_sf"/>
</dbReference>
<feature type="domain" description="Transcription regulator PadR N-terminal" evidence="1">
    <location>
        <begin position="26"/>
        <end position="100"/>
    </location>
</feature>